<evidence type="ECO:0000259" key="1">
    <source>
        <dbReference type="PROSITE" id="PS50943"/>
    </source>
</evidence>
<dbReference type="InterPro" id="IPR010982">
    <property type="entry name" value="Lambda_DNA-bd_dom_sf"/>
</dbReference>
<dbReference type="OrthoDB" id="3254152at2"/>
<reference evidence="2 3" key="1">
    <citation type="submission" date="2018-12" db="EMBL/GenBank/DDBJ databases">
        <authorList>
            <consortium name="Pathogen Informatics"/>
        </authorList>
    </citation>
    <scope>NUCLEOTIDE SEQUENCE [LARGE SCALE GENOMIC DNA]</scope>
    <source>
        <strain evidence="2 3">NCTC13354</strain>
    </source>
</reference>
<sequence length="106" mass="12136">MTQTPAEQLTDEQLFTLFREQIDRDDKLLRELVAQRKRLGVSQSDLARLMETDQGYLSRLESGSINPRVRTLREYAVALGMEIHHTLKPHSPSTVRADSVVESLED</sequence>
<dbReference type="Pfam" id="PF01381">
    <property type="entry name" value="HTH_3"/>
    <property type="match status" value="1"/>
</dbReference>
<evidence type="ECO:0000313" key="3">
    <source>
        <dbReference type="Proteomes" id="UP000269542"/>
    </source>
</evidence>
<name>A0A448PGF5_9ACTO</name>
<dbReference type="PROSITE" id="PS50943">
    <property type="entry name" value="HTH_CROC1"/>
    <property type="match status" value="1"/>
</dbReference>
<dbReference type="Proteomes" id="UP000269542">
    <property type="component" value="Chromosome"/>
</dbReference>
<accession>A0A448PGF5</accession>
<dbReference type="KEGG" id="tbw:NCTC13354_01701"/>
<dbReference type="GO" id="GO:0003677">
    <property type="term" value="F:DNA binding"/>
    <property type="evidence" value="ECO:0007669"/>
    <property type="project" value="InterPro"/>
</dbReference>
<gene>
    <name evidence="2" type="ORF">NCTC13354_01701</name>
</gene>
<organism evidence="2 3">
    <name type="scientific">Trueperella bialowiezensis</name>
    <dbReference type="NCBI Taxonomy" id="312285"/>
    <lineage>
        <taxon>Bacteria</taxon>
        <taxon>Bacillati</taxon>
        <taxon>Actinomycetota</taxon>
        <taxon>Actinomycetes</taxon>
        <taxon>Actinomycetales</taxon>
        <taxon>Actinomycetaceae</taxon>
        <taxon>Trueperella</taxon>
    </lineage>
</organism>
<dbReference type="SMART" id="SM00530">
    <property type="entry name" value="HTH_XRE"/>
    <property type="match status" value="1"/>
</dbReference>
<dbReference type="RefSeq" id="WP_126417018.1">
    <property type="nucleotide sequence ID" value="NZ_LR134476.1"/>
</dbReference>
<protein>
    <submittedName>
        <fullName evidence="2">Transcriptional regulator, y4mF family</fullName>
    </submittedName>
</protein>
<dbReference type="InterPro" id="IPR001387">
    <property type="entry name" value="Cro/C1-type_HTH"/>
</dbReference>
<proteinExistence type="predicted"/>
<dbReference type="AlphaFoldDB" id="A0A448PGF5"/>
<dbReference type="EMBL" id="LR134476">
    <property type="protein sequence ID" value="VEI13974.1"/>
    <property type="molecule type" value="Genomic_DNA"/>
</dbReference>
<dbReference type="SUPFAM" id="SSF47413">
    <property type="entry name" value="lambda repressor-like DNA-binding domains"/>
    <property type="match status" value="1"/>
</dbReference>
<evidence type="ECO:0000313" key="2">
    <source>
        <dbReference type="EMBL" id="VEI13974.1"/>
    </source>
</evidence>
<dbReference type="Gene3D" id="1.10.260.40">
    <property type="entry name" value="lambda repressor-like DNA-binding domains"/>
    <property type="match status" value="1"/>
</dbReference>
<keyword evidence="3" id="KW-1185">Reference proteome</keyword>
<feature type="domain" description="HTH cro/C1-type" evidence="1">
    <location>
        <begin position="32"/>
        <end position="87"/>
    </location>
</feature>
<dbReference type="CDD" id="cd00093">
    <property type="entry name" value="HTH_XRE"/>
    <property type="match status" value="1"/>
</dbReference>